<dbReference type="EMBL" id="GBRH01213372">
    <property type="protein sequence ID" value="JAD84523.1"/>
    <property type="molecule type" value="Transcribed_RNA"/>
</dbReference>
<dbReference type="AlphaFoldDB" id="A0A0A9DCV5"/>
<accession>A0A0A9DCV5</accession>
<proteinExistence type="predicted"/>
<reference evidence="1" key="2">
    <citation type="journal article" date="2015" name="Data Brief">
        <title>Shoot transcriptome of the giant reed, Arundo donax.</title>
        <authorList>
            <person name="Barrero R.A."/>
            <person name="Guerrero F.D."/>
            <person name="Moolhuijzen P."/>
            <person name="Goolsby J.A."/>
            <person name="Tidwell J."/>
            <person name="Bellgard S.E."/>
            <person name="Bellgard M.I."/>
        </authorList>
    </citation>
    <scope>NUCLEOTIDE SEQUENCE</scope>
    <source>
        <tissue evidence="1">Shoot tissue taken approximately 20 cm above the soil surface</tissue>
    </source>
</reference>
<protein>
    <submittedName>
        <fullName evidence="1">Uncharacterized protein</fullName>
    </submittedName>
</protein>
<sequence>MGRNNTKSHFDISCSCKGVCMVFLSIWTNRTFALMHNSIQWNLR</sequence>
<organism evidence="1">
    <name type="scientific">Arundo donax</name>
    <name type="common">Giant reed</name>
    <name type="synonym">Donax arundinaceus</name>
    <dbReference type="NCBI Taxonomy" id="35708"/>
    <lineage>
        <taxon>Eukaryota</taxon>
        <taxon>Viridiplantae</taxon>
        <taxon>Streptophyta</taxon>
        <taxon>Embryophyta</taxon>
        <taxon>Tracheophyta</taxon>
        <taxon>Spermatophyta</taxon>
        <taxon>Magnoliopsida</taxon>
        <taxon>Liliopsida</taxon>
        <taxon>Poales</taxon>
        <taxon>Poaceae</taxon>
        <taxon>PACMAD clade</taxon>
        <taxon>Arundinoideae</taxon>
        <taxon>Arundineae</taxon>
        <taxon>Arundo</taxon>
    </lineage>
</organism>
<name>A0A0A9DCV5_ARUDO</name>
<reference evidence="1" key="1">
    <citation type="submission" date="2014-09" db="EMBL/GenBank/DDBJ databases">
        <authorList>
            <person name="Magalhaes I.L.F."/>
            <person name="Oliveira U."/>
            <person name="Santos F.R."/>
            <person name="Vidigal T.H.D.A."/>
            <person name="Brescovit A.D."/>
            <person name="Santos A.J."/>
        </authorList>
    </citation>
    <scope>NUCLEOTIDE SEQUENCE</scope>
    <source>
        <tissue evidence="1">Shoot tissue taken approximately 20 cm above the soil surface</tissue>
    </source>
</reference>
<evidence type="ECO:0000313" key="1">
    <source>
        <dbReference type="EMBL" id="JAD84523.1"/>
    </source>
</evidence>